<name>A0A3P3QS48_9GAMM</name>
<keyword evidence="2" id="KW-1185">Reference proteome</keyword>
<dbReference type="RefSeq" id="WP_046518852.1">
    <property type="nucleotide sequence ID" value="NZ_LAVS01000005.1"/>
</dbReference>
<dbReference type="Proteomes" id="UP000276260">
    <property type="component" value="Unassembled WGS sequence"/>
</dbReference>
<evidence type="ECO:0008006" key="3">
    <source>
        <dbReference type="Google" id="ProtNLM"/>
    </source>
</evidence>
<gene>
    <name evidence="1" type="ORF">EIK76_08180</name>
</gene>
<dbReference type="EMBL" id="RRCF01000001">
    <property type="protein sequence ID" value="RRJ24014.1"/>
    <property type="molecule type" value="Genomic_DNA"/>
</dbReference>
<sequence length="129" mass="14592">MTDAIAHGKFSVTPQGQVLLCEIQGAWNKQGSAQLIEDVKAVVQGFAGKNWARVMDMQGWELATPDAISMMTDFSTWEDQHGCVLRCFIGLNPIQQQLLEMKYQHSHKPQHFSHTDTALSYAKQFLQRL</sequence>
<proteinExistence type="predicted"/>
<protein>
    <recommendedName>
        <fullName evidence="3">STAS/SEC14 domain-containing protein</fullName>
    </recommendedName>
</protein>
<reference evidence="1 2" key="1">
    <citation type="submission" date="2018-11" db="EMBL/GenBank/DDBJ databases">
        <title>Draft genome analysis of Rheinheimera mesophila isolated from an industrial waste site.</title>
        <authorList>
            <person name="Yu Q."/>
            <person name="Qi Y."/>
            <person name="Zhang H."/>
            <person name="Lu Y."/>
            <person name="Pu J."/>
        </authorList>
    </citation>
    <scope>NUCLEOTIDE SEQUENCE [LARGE SCALE GENOMIC DNA]</scope>
    <source>
        <strain evidence="1 2">IITR13</strain>
    </source>
</reference>
<comment type="caution">
    <text evidence="1">The sequence shown here is derived from an EMBL/GenBank/DDBJ whole genome shotgun (WGS) entry which is preliminary data.</text>
</comment>
<evidence type="ECO:0000313" key="1">
    <source>
        <dbReference type="EMBL" id="RRJ24014.1"/>
    </source>
</evidence>
<dbReference type="AlphaFoldDB" id="A0A3P3QS48"/>
<dbReference type="OrthoDB" id="5768127at2"/>
<accession>A0A3P3QS48</accession>
<evidence type="ECO:0000313" key="2">
    <source>
        <dbReference type="Proteomes" id="UP000276260"/>
    </source>
</evidence>
<organism evidence="1 2">
    <name type="scientific">Rheinheimera mesophila</name>
    <dbReference type="NCBI Taxonomy" id="1547515"/>
    <lineage>
        <taxon>Bacteria</taxon>
        <taxon>Pseudomonadati</taxon>
        <taxon>Pseudomonadota</taxon>
        <taxon>Gammaproteobacteria</taxon>
        <taxon>Chromatiales</taxon>
        <taxon>Chromatiaceae</taxon>
        <taxon>Rheinheimera</taxon>
    </lineage>
</organism>